<dbReference type="Gene3D" id="3.40.47.10">
    <property type="match status" value="1"/>
</dbReference>
<evidence type="ECO:0000313" key="8">
    <source>
        <dbReference type="Proteomes" id="UP001365846"/>
    </source>
</evidence>
<evidence type="ECO:0000259" key="6">
    <source>
        <dbReference type="Pfam" id="PF02803"/>
    </source>
</evidence>
<protein>
    <submittedName>
        <fullName evidence="7">Thiolase family protein</fullName>
        <ecNumber evidence="7">2.3.1.-</ecNumber>
    </submittedName>
</protein>
<dbReference type="RefSeq" id="WP_340356204.1">
    <property type="nucleotide sequence ID" value="NZ_JBBKZU010000002.1"/>
</dbReference>
<dbReference type="SUPFAM" id="SSF53901">
    <property type="entry name" value="Thiolase-like"/>
    <property type="match status" value="1"/>
</dbReference>
<dbReference type="Pfam" id="PF02803">
    <property type="entry name" value="Thiolase_C"/>
    <property type="match status" value="1"/>
</dbReference>
<dbReference type="Pfam" id="PF00108">
    <property type="entry name" value="Thiolase_N"/>
    <property type="match status" value="1"/>
</dbReference>
<evidence type="ECO:0000256" key="1">
    <source>
        <dbReference type="ARBA" id="ARBA00010982"/>
    </source>
</evidence>
<dbReference type="InterPro" id="IPR020617">
    <property type="entry name" value="Thiolase_C"/>
</dbReference>
<comment type="similarity">
    <text evidence="1 4">Belongs to the thiolase-like superfamily. Thiolase family.</text>
</comment>
<keyword evidence="3 4" id="KW-0012">Acyltransferase</keyword>
<organism evidence="7 8">
    <name type="scientific">Variovorax ureilyticus</name>
    <dbReference type="NCBI Taxonomy" id="1836198"/>
    <lineage>
        <taxon>Bacteria</taxon>
        <taxon>Pseudomonadati</taxon>
        <taxon>Pseudomonadota</taxon>
        <taxon>Betaproteobacteria</taxon>
        <taxon>Burkholderiales</taxon>
        <taxon>Comamonadaceae</taxon>
        <taxon>Variovorax</taxon>
    </lineage>
</organism>
<accession>A0ABU8VAP1</accession>
<dbReference type="PANTHER" id="PTHR18919:SF107">
    <property type="entry name" value="ACETYL-COA ACETYLTRANSFERASE, CYTOSOLIC"/>
    <property type="match status" value="1"/>
</dbReference>
<gene>
    <name evidence="7" type="ORF">WKW77_06590</name>
</gene>
<keyword evidence="2 4" id="KW-0808">Transferase</keyword>
<dbReference type="GO" id="GO:0016746">
    <property type="term" value="F:acyltransferase activity"/>
    <property type="evidence" value="ECO:0007669"/>
    <property type="project" value="UniProtKB-KW"/>
</dbReference>
<proteinExistence type="inferred from homology"/>
<evidence type="ECO:0000256" key="2">
    <source>
        <dbReference type="ARBA" id="ARBA00022679"/>
    </source>
</evidence>
<name>A0ABU8VAP1_9BURK</name>
<dbReference type="InterPro" id="IPR020613">
    <property type="entry name" value="Thiolase_CS"/>
</dbReference>
<evidence type="ECO:0000256" key="4">
    <source>
        <dbReference type="RuleBase" id="RU003557"/>
    </source>
</evidence>
<comment type="caution">
    <text evidence="7">The sequence shown here is derived from an EMBL/GenBank/DDBJ whole genome shotgun (WGS) entry which is preliminary data.</text>
</comment>
<sequence>MTPDAPVLLAWARSAVVPRGGALACLAAHEIAAPVVRALLARGGIGASAVDAVVCGNALGAGGNPARMVALAAGLPDGTAAFSVDTQCCSGLDAVAMGAGLIASGQAQVVVAGGVEAWSRSPIRQHRPLAQDEAPVSYERPAFAPDPSRDPDLTLAAARYAAQTGITRTAQDAHAVGSHAKALAWREHMASEIVPIGAAVRDSYARALTVERAARMPIEAISDQWGSSDFDRRATAVSRLSIAPQADGAAFVLMASPQASALLGAPPLLRWRAALARGTAPEMPMLAAARATKRLLHRHGVEAAALWGAELHEAFAVQAIAFAEALGIDPERLNRGGGGLARGHPIGASGAVSLVRLLADMAREASRGALGLASIAAAGGLGSAALVERL</sequence>
<evidence type="ECO:0000313" key="7">
    <source>
        <dbReference type="EMBL" id="MEJ8810728.1"/>
    </source>
</evidence>
<feature type="domain" description="Thiolase C-terminal" evidence="6">
    <location>
        <begin position="270"/>
        <end position="389"/>
    </location>
</feature>
<dbReference type="CDD" id="cd00751">
    <property type="entry name" value="thiolase"/>
    <property type="match status" value="1"/>
</dbReference>
<dbReference type="PANTHER" id="PTHR18919">
    <property type="entry name" value="ACETYL-COA C-ACYLTRANSFERASE"/>
    <property type="match status" value="1"/>
</dbReference>
<dbReference type="InterPro" id="IPR020616">
    <property type="entry name" value="Thiolase_N"/>
</dbReference>
<dbReference type="PIRSF" id="PIRSF000429">
    <property type="entry name" value="Ac-CoA_Ac_transf"/>
    <property type="match status" value="1"/>
</dbReference>
<dbReference type="Proteomes" id="UP001365846">
    <property type="component" value="Unassembled WGS sequence"/>
</dbReference>
<evidence type="ECO:0000259" key="5">
    <source>
        <dbReference type="Pfam" id="PF00108"/>
    </source>
</evidence>
<reference evidence="7 8" key="1">
    <citation type="submission" date="2024-03" db="EMBL/GenBank/DDBJ databases">
        <title>Novel species of the genus Variovorax.</title>
        <authorList>
            <person name="Liu Q."/>
            <person name="Xin Y.-H."/>
        </authorList>
    </citation>
    <scope>NUCLEOTIDE SEQUENCE [LARGE SCALE GENOMIC DNA]</scope>
    <source>
        <strain evidence="7 8">KACC 18899</strain>
    </source>
</reference>
<dbReference type="EC" id="2.3.1.-" evidence="7"/>
<keyword evidence="8" id="KW-1185">Reference proteome</keyword>
<feature type="domain" description="Thiolase N-terminal" evidence="5">
    <location>
        <begin position="10"/>
        <end position="256"/>
    </location>
</feature>
<evidence type="ECO:0000256" key="3">
    <source>
        <dbReference type="ARBA" id="ARBA00023315"/>
    </source>
</evidence>
<dbReference type="InterPro" id="IPR016039">
    <property type="entry name" value="Thiolase-like"/>
</dbReference>
<dbReference type="InterPro" id="IPR002155">
    <property type="entry name" value="Thiolase"/>
</dbReference>
<dbReference type="NCBIfam" id="TIGR01930">
    <property type="entry name" value="AcCoA-C-Actrans"/>
    <property type="match status" value="1"/>
</dbReference>
<dbReference type="PROSITE" id="PS00737">
    <property type="entry name" value="THIOLASE_2"/>
    <property type="match status" value="1"/>
</dbReference>
<dbReference type="EMBL" id="JBBKZU010000002">
    <property type="protein sequence ID" value="MEJ8810728.1"/>
    <property type="molecule type" value="Genomic_DNA"/>
</dbReference>